<feature type="active site" description="Proton donor" evidence="9">
    <location>
        <position position="63"/>
    </location>
</feature>
<feature type="active site" description="For OMPdecase activity" evidence="10">
    <location>
        <position position="61"/>
    </location>
</feature>
<dbReference type="SMART" id="SM00934">
    <property type="entry name" value="OMPdecase"/>
    <property type="match status" value="1"/>
</dbReference>
<dbReference type="EC" id="4.1.1.23" evidence="9"/>
<dbReference type="HAMAP" id="MF_01200_B">
    <property type="entry name" value="OMPdecase_type1_B"/>
    <property type="match status" value="1"/>
</dbReference>
<comment type="similarity">
    <text evidence="8 9">Belongs to the OMP decarboxylase family. Type 1 subfamily.</text>
</comment>
<evidence type="ECO:0000256" key="1">
    <source>
        <dbReference type="ARBA" id="ARBA00002356"/>
    </source>
</evidence>
<evidence type="ECO:0000256" key="8">
    <source>
        <dbReference type="ARBA" id="ARBA00061012"/>
    </source>
</evidence>
<feature type="binding site" evidence="9 11">
    <location>
        <position position="182"/>
    </location>
    <ligand>
        <name>substrate</name>
    </ligand>
</feature>
<dbReference type="Proteomes" id="UP001324634">
    <property type="component" value="Chromosome"/>
</dbReference>
<dbReference type="GO" id="GO:0006207">
    <property type="term" value="P:'de novo' pyrimidine nucleobase biosynthetic process"/>
    <property type="evidence" value="ECO:0007669"/>
    <property type="project" value="InterPro"/>
</dbReference>
<feature type="binding site" evidence="9">
    <location>
        <begin position="61"/>
        <end position="70"/>
    </location>
    <ligand>
        <name>substrate</name>
    </ligand>
</feature>
<dbReference type="InterPro" id="IPR047596">
    <property type="entry name" value="OMPdecase_bac"/>
</dbReference>
<evidence type="ECO:0000256" key="3">
    <source>
        <dbReference type="ARBA" id="ARBA00011738"/>
    </source>
</evidence>
<dbReference type="CDD" id="cd04725">
    <property type="entry name" value="OMP_decarboxylase_like"/>
    <property type="match status" value="1"/>
</dbReference>
<feature type="active site" description="For OMPdecase activity" evidence="10">
    <location>
        <position position="63"/>
    </location>
</feature>
<dbReference type="InterPro" id="IPR018089">
    <property type="entry name" value="OMPdecase_AS"/>
</dbReference>
<accession>A0AAX4HSR9</accession>
<dbReference type="EMBL" id="CP139487">
    <property type="protein sequence ID" value="WPU66277.1"/>
    <property type="molecule type" value="Genomic_DNA"/>
</dbReference>
<comment type="function">
    <text evidence="1 9">Catalyzes the decarboxylation of orotidine 5'-monophosphate (OMP) to uridine 5'-monophosphate (UMP).</text>
</comment>
<evidence type="ECO:0000256" key="6">
    <source>
        <dbReference type="ARBA" id="ARBA00023239"/>
    </source>
</evidence>
<evidence type="ECO:0000313" key="15">
    <source>
        <dbReference type="Proteomes" id="UP001324634"/>
    </source>
</evidence>
<organism evidence="14 15">
    <name type="scientific">Peredibacter starrii</name>
    <dbReference type="NCBI Taxonomy" id="28202"/>
    <lineage>
        <taxon>Bacteria</taxon>
        <taxon>Pseudomonadati</taxon>
        <taxon>Bdellovibrionota</taxon>
        <taxon>Bacteriovoracia</taxon>
        <taxon>Bacteriovoracales</taxon>
        <taxon>Bacteriovoracaceae</taxon>
        <taxon>Peredibacter</taxon>
    </lineage>
</organism>
<dbReference type="RefSeq" id="WP_321398326.1">
    <property type="nucleotide sequence ID" value="NZ_CP139487.1"/>
</dbReference>
<dbReference type="InterPro" id="IPR011060">
    <property type="entry name" value="RibuloseP-bd_barrel"/>
</dbReference>
<dbReference type="InterPro" id="IPR013785">
    <property type="entry name" value="Aldolase_TIM"/>
</dbReference>
<evidence type="ECO:0000313" key="14">
    <source>
        <dbReference type="EMBL" id="WPU66277.1"/>
    </source>
</evidence>
<evidence type="ECO:0000256" key="10">
    <source>
        <dbReference type="PIRSR" id="PIRSR614732-1"/>
    </source>
</evidence>
<dbReference type="SUPFAM" id="SSF51366">
    <property type="entry name" value="Ribulose-phoshate binding barrel"/>
    <property type="match status" value="1"/>
</dbReference>
<dbReference type="NCBIfam" id="NF001273">
    <property type="entry name" value="PRK00230.1"/>
    <property type="match status" value="1"/>
</dbReference>
<dbReference type="PANTHER" id="PTHR32119">
    <property type="entry name" value="OROTIDINE 5'-PHOSPHATE DECARBOXYLASE"/>
    <property type="match status" value="1"/>
</dbReference>
<dbReference type="InterPro" id="IPR014732">
    <property type="entry name" value="OMPdecase"/>
</dbReference>
<comment type="pathway">
    <text evidence="2 9 12">Pyrimidine metabolism; UMP biosynthesis via de novo pathway; UMP from orotate: step 2/2.</text>
</comment>
<keyword evidence="5 9" id="KW-0665">Pyrimidine biosynthesis</keyword>
<reference evidence="14 15" key="1">
    <citation type="submission" date="2023-11" db="EMBL/GenBank/DDBJ databases">
        <title>Peredibacter starrii A3.12.</title>
        <authorList>
            <person name="Mitchell R.J."/>
        </authorList>
    </citation>
    <scope>NUCLEOTIDE SEQUENCE [LARGE SCALE GENOMIC DNA]</scope>
    <source>
        <strain evidence="14 15">A3.12</strain>
    </source>
</reference>
<keyword evidence="15" id="KW-1185">Reference proteome</keyword>
<dbReference type="NCBIfam" id="TIGR01740">
    <property type="entry name" value="pyrF"/>
    <property type="match status" value="1"/>
</dbReference>
<name>A0AAX4HSR9_9BACT</name>
<dbReference type="Pfam" id="PF00215">
    <property type="entry name" value="OMPdecase"/>
    <property type="match status" value="1"/>
</dbReference>
<dbReference type="PANTHER" id="PTHR32119:SF2">
    <property type="entry name" value="OROTIDINE 5'-PHOSPHATE DECARBOXYLASE"/>
    <property type="match status" value="1"/>
</dbReference>
<dbReference type="PROSITE" id="PS00156">
    <property type="entry name" value="OMPDECASE"/>
    <property type="match status" value="1"/>
</dbReference>
<proteinExistence type="inferred from homology"/>
<feature type="binding site" evidence="9 11">
    <location>
        <position position="212"/>
    </location>
    <ligand>
        <name>substrate</name>
    </ligand>
</feature>
<evidence type="ECO:0000256" key="12">
    <source>
        <dbReference type="RuleBase" id="RU000512"/>
    </source>
</evidence>
<keyword evidence="4 9" id="KW-0210">Decarboxylase</keyword>
<evidence type="ECO:0000256" key="11">
    <source>
        <dbReference type="PIRSR" id="PIRSR614732-2"/>
    </source>
</evidence>
<evidence type="ECO:0000256" key="5">
    <source>
        <dbReference type="ARBA" id="ARBA00022975"/>
    </source>
</evidence>
<comment type="catalytic activity">
    <reaction evidence="7 9 12">
        <text>orotidine 5'-phosphate + H(+) = UMP + CO2</text>
        <dbReference type="Rhea" id="RHEA:11596"/>
        <dbReference type="ChEBI" id="CHEBI:15378"/>
        <dbReference type="ChEBI" id="CHEBI:16526"/>
        <dbReference type="ChEBI" id="CHEBI:57538"/>
        <dbReference type="ChEBI" id="CHEBI:57865"/>
        <dbReference type="EC" id="4.1.1.23"/>
    </reaction>
</comment>
<feature type="active site" description="For OMPdecase activity" evidence="10">
    <location>
        <position position="66"/>
    </location>
</feature>
<feature type="domain" description="Orotidine 5'-phosphate decarboxylase" evidence="13">
    <location>
        <begin position="6"/>
        <end position="227"/>
    </location>
</feature>
<gene>
    <name evidence="9 14" type="primary">pyrF</name>
    <name evidence="14" type="ORF">SOO65_05910</name>
</gene>
<dbReference type="FunFam" id="3.20.20.70:FF:000015">
    <property type="entry name" value="Orotidine 5'-phosphate decarboxylase"/>
    <property type="match status" value="1"/>
</dbReference>
<feature type="binding site" evidence="9 11">
    <location>
        <position position="191"/>
    </location>
    <ligand>
        <name>substrate</name>
    </ligand>
</feature>
<dbReference type="AlphaFoldDB" id="A0AAX4HSR9"/>
<keyword evidence="6 9" id="KW-0456">Lyase</keyword>
<feature type="binding site" evidence="9 11">
    <location>
        <position position="34"/>
    </location>
    <ligand>
        <name>substrate</name>
    </ligand>
</feature>
<protein>
    <recommendedName>
        <fullName evidence="9">Orotidine 5'-phosphate decarboxylase</fullName>
        <ecNumber evidence="9">4.1.1.23</ecNumber>
    </recommendedName>
    <alternativeName>
        <fullName evidence="9">OMP decarboxylase</fullName>
        <shortName evidence="9">OMPDCase</shortName>
        <shortName evidence="9">OMPdecase</shortName>
    </alternativeName>
</protein>
<comment type="subunit">
    <text evidence="3 9">Homodimer.</text>
</comment>
<feature type="binding site" evidence="9 11">
    <location>
        <position position="12"/>
    </location>
    <ligand>
        <name>substrate</name>
    </ligand>
</feature>
<sequence>MIPANKIIVALDVSDEKKLHDLMDSLKGHEVWTKIGMEVFYALGPKVIHEAKDRGFKVFLDLKLHDIPNTVGKGIASLCKLPIDMVNVHAAGGSEMMKRAAEAVKASGHSPLLIAVTQLTSTTTEQMNREQKIMGDVKDSVAHFAKLAQDSGCDGVVSSPLEVEAIKAFCGKRFYTVTPGIRPADSAANDQKRITTPMDALRLGTDYMVIGRPITEAANPREALEQILKGQ</sequence>
<dbReference type="GO" id="GO:0004590">
    <property type="term" value="F:orotidine-5'-phosphate decarboxylase activity"/>
    <property type="evidence" value="ECO:0007669"/>
    <property type="project" value="UniProtKB-UniRule"/>
</dbReference>
<dbReference type="GO" id="GO:0005829">
    <property type="term" value="C:cytosol"/>
    <property type="evidence" value="ECO:0007669"/>
    <property type="project" value="TreeGrafter"/>
</dbReference>
<evidence type="ECO:0000256" key="2">
    <source>
        <dbReference type="ARBA" id="ARBA00004861"/>
    </source>
</evidence>
<dbReference type="KEGG" id="psti:SOO65_05910"/>
<dbReference type="InterPro" id="IPR001754">
    <property type="entry name" value="OMPdeCOase_dom"/>
</dbReference>
<dbReference type="Gene3D" id="3.20.20.70">
    <property type="entry name" value="Aldolase class I"/>
    <property type="match status" value="1"/>
</dbReference>
<feature type="binding site" evidence="9 11">
    <location>
        <position position="211"/>
    </location>
    <ligand>
        <name>substrate</name>
    </ligand>
</feature>
<feature type="binding site" evidence="9 11">
    <location>
        <position position="120"/>
    </location>
    <ligand>
        <name>substrate</name>
    </ligand>
</feature>
<evidence type="ECO:0000256" key="9">
    <source>
        <dbReference type="HAMAP-Rule" id="MF_01200"/>
    </source>
</evidence>
<evidence type="ECO:0000256" key="7">
    <source>
        <dbReference type="ARBA" id="ARBA00049157"/>
    </source>
</evidence>
<evidence type="ECO:0000256" key="4">
    <source>
        <dbReference type="ARBA" id="ARBA00022793"/>
    </source>
</evidence>
<evidence type="ECO:0000259" key="13">
    <source>
        <dbReference type="SMART" id="SM00934"/>
    </source>
</evidence>
<dbReference type="GO" id="GO:0044205">
    <property type="term" value="P:'de novo' UMP biosynthetic process"/>
    <property type="evidence" value="ECO:0007669"/>
    <property type="project" value="UniProtKB-UniRule"/>
</dbReference>